<sequence length="295" mass="33850">MSDDCPTSFLNPNTHHEYDMVLVNMSDFSIFLGIAVTLGSLISFVPQVMKIYKKRSILGINFFWVFFYTSQQFCRASNTVILNLPRFLACSQVGFKKCFPSLIVSIQMVGLYVMFFGVPLLYILFSNDYEGSNSTLDIKKRRKNQRIMKVLYILIMCYTISVVGISCFSISFQGICSNIARNLARVLGYFSGFFVLFQWLPQIYSTYKFKGSGSISIITLAIQAPGGIINLIFMIFISKEQFSTWISIFINTSQTLILLCMLLYYNFKSKFKKILEKKKKVNDHTPLLSPEYTVQ</sequence>
<evidence type="ECO:0000256" key="2">
    <source>
        <dbReference type="ARBA" id="ARBA00022448"/>
    </source>
</evidence>
<name>A0AAV7YZD4_9EUKA</name>
<dbReference type="GO" id="GO:0016020">
    <property type="term" value="C:membrane"/>
    <property type="evidence" value="ECO:0007669"/>
    <property type="project" value="UniProtKB-SubCell"/>
</dbReference>
<dbReference type="AlphaFoldDB" id="A0AAV7YZD4"/>
<feature type="transmembrane region" description="Helical" evidence="8">
    <location>
        <begin position="57"/>
        <end position="82"/>
    </location>
</feature>
<evidence type="ECO:0000256" key="1">
    <source>
        <dbReference type="ARBA" id="ARBA00004141"/>
    </source>
</evidence>
<dbReference type="InterPro" id="IPR006603">
    <property type="entry name" value="PQ-loop_rpt"/>
</dbReference>
<comment type="similarity">
    <text evidence="7">Belongs to the MPDU1 (TC 2.A.43.3) family.</text>
</comment>
<keyword evidence="5 8" id="KW-1133">Transmembrane helix</keyword>
<keyword evidence="6 8" id="KW-0472">Membrane</keyword>
<organism evidence="9 10">
    <name type="scientific">Anaeramoeba flamelloides</name>
    <dbReference type="NCBI Taxonomy" id="1746091"/>
    <lineage>
        <taxon>Eukaryota</taxon>
        <taxon>Metamonada</taxon>
        <taxon>Anaeramoebidae</taxon>
        <taxon>Anaeramoeba</taxon>
    </lineage>
</organism>
<feature type="transmembrane region" description="Helical" evidence="8">
    <location>
        <begin position="242"/>
        <end position="265"/>
    </location>
</feature>
<dbReference type="Pfam" id="PF04193">
    <property type="entry name" value="PQ-loop"/>
    <property type="match status" value="2"/>
</dbReference>
<dbReference type="PANTHER" id="PTHR12226">
    <property type="entry name" value="MANNOSE-P-DOLICHOL UTILIZATION DEFECT 1 LEC35 -RELATED"/>
    <property type="match status" value="1"/>
</dbReference>
<dbReference type="EMBL" id="JANTQA010000045">
    <property type="protein sequence ID" value="KAJ3434181.1"/>
    <property type="molecule type" value="Genomic_DNA"/>
</dbReference>
<feature type="transmembrane region" description="Helical" evidence="8">
    <location>
        <begin position="213"/>
        <end position="236"/>
    </location>
</feature>
<feature type="transmembrane region" description="Helical" evidence="8">
    <location>
        <begin position="102"/>
        <end position="125"/>
    </location>
</feature>
<proteinExistence type="inferred from homology"/>
<protein>
    <submittedName>
        <fullName evidence="9">Pq loop repeat protein</fullName>
    </submittedName>
</protein>
<reference evidence="9" key="1">
    <citation type="submission" date="2022-08" db="EMBL/GenBank/DDBJ databases">
        <title>Novel sulphate-reducing endosymbionts in the free-living metamonad Anaeramoeba.</title>
        <authorList>
            <person name="Jerlstrom-Hultqvist J."/>
            <person name="Cepicka I."/>
            <person name="Gallot-Lavallee L."/>
            <person name="Salas-Leiva D."/>
            <person name="Curtis B.A."/>
            <person name="Zahonova K."/>
            <person name="Pipaliya S."/>
            <person name="Dacks J."/>
            <person name="Roger A.J."/>
        </authorList>
    </citation>
    <scope>NUCLEOTIDE SEQUENCE</scope>
    <source>
        <strain evidence="9">Busselton2</strain>
    </source>
</reference>
<evidence type="ECO:0000313" key="10">
    <source>
        <dbReference type="Proteomes" id="UP001146793"/>
    </source>
</evidence>
<dbReference type="PANTHER" id="PTHR12226:SF2">
    <property type="entry name" value="MANNOSE-P-DOLICHOL UTILIZATION DEFECT 1 PROTEIN"/>
    <property type="match status" value="1"/>
</dbReference>
<comment type="caution">
    <text evidence="9">The sequence shown here is derived from an EMBL/GenBank/DDBJ whole genome shotgun (WGS) entry which is preliminary data.</text>
</comment>
<feature type="transmembrane region" description="Helical" evidence="8">
    <location>
        <begin position="28"/>
        <end position="45"/>
    </location>
</feature>
<gene>
    <name evidence="9" type="ORF">M0812_20247</name>
</gene>
<dbReference type="InterPro" id="IPR016817">
    <property type="entry name" value="MannP-dilichol_defect-1"/>
</dbReference>
<feature type="transmembrane region" description="Helical" evidence="8">
    <location>
        <begin position="150"/>
        <end position="171"/>
    </location>
</feature>
<evidence type="ECO:0000256" key="7">
    <source>
        <dbReference type="ARBA" id="ARBA00038475"/>
    </source>
</evidence>
<dbReference type="Proteomes" id="UP001146793">
    <property type="component" value="Unassembled WGS sequence"/>
</dbReference>
<evidence type="ECO:0000313" key="9">
    <source>
        <dbReference type="EMBL" id="KAJ3434181.1"/>
    </source>
</evidence>
<keyword evidence="2" id="KW-0813">Transport</keyword>
<dbReference type="SMART" id="SM00679">
    <property type="entry name" value="CTNS"/>
    <property type="match status" value="2"/>
</dbReference>
<evidence type="ECO:0000256" key="3">
    <source>
        <dbReference type="ARBA" id="ARBA00022692"/>
    </source>
</evidence>
<evidence type="ECO:0000256" key="4">
    <source>
        <dbReference type="ARBA" id="ARBA00022737"/>
    </source>
</evidence>
<evidence type="ECO:0000256" key="6">
    <source>
        <dbReference type="ARBA" id="ARBA00023136"/>
    </source>
</evidence>
<dbReference type="Gene3D" id="1.20.1280.290">
    <property type="match status" value="1"/>
</dbReference>
<comment type="subcellular location">
    <subcellularLocation>
        <location evidence="1">Membrane</location>
        <topology evidence="1">Multi-pass membrane protein</topology>
    </subcellularLocation>
</comment>
<evidence type="ECO:0000256" key="5">
    <source>
        <dbReference type="ARBA" id="ARBA00022989"/>
    </source>
</evidence>
<evidence type="ECO:0000256" key="8">
    <source>
        <dbReference type="SAM" id="Phobius"/>
    </source>
</evidence>
<keyword evidence="4" id="KW-0677">Repeat</keyword>
<keyword evidence="3 8" id="KW-0812">Transmembrane</keyword>
<accession>A0AAV7YZD4</accession>
<feature type="transmembrane region" description="Helical" evidence="8">
    <location>
        <begin position="183"/>
        <end position="201"/>
    </location>
</feature>